<accession>A0A7W5H6E3</accession>
<keyword evidence="1" id="KW-1133">Transmembrane helix</keyword>
<dbReference type="EMBL" id="JACHXU010000016">
    <property type="protein sequence ID" value="MBB3208462.1"/>
    <property type="molecule type" value="Genomic_DNA"/>
</dbReference>
<reference evidence="2 3" key="1">
    <citation type="submission" date="2020-08" db="EMBL/GenBank/DDBJ databases">
        <title>Genomic Encyclopedia of Type Strains, Phase III (KMG-III): the genomes of soil and plant-associated and newly described type strains.</title>
        <authorList>
            <person name="Whitman W."/>
        </authorList>
    </citation>
    <scope>NUCLEOTIDE SEQUENCE [LARGE SCALE GENOMIC DNA]</scope>
    <source>
        <strain evidence="2 3">CECT 8075</strain>
    </source>
</reference>
<gene>
    <name evidence="2" type="ORF">FHS27_004291</name>
</gene>
<feature type="transmembrane region" description="Helical" evidence="1">
    <location>
        <begin position="74"/>
        <end position="99"/>
    </location>
</feature>
<keyword evidence="1" id="KW-0472">Membrane</keyword>
<comment type="caution">
    <text evidence="2">The sequence shown here is derived from an EMBL/GenBank/DDBJ whole genome shotgun (WGS) entry which is preliminary data.</text>
</comment>
<evidence type="ECO:0000256" key="1">
    <source>
        <dbReference type="SAM" id="Phobius"/>
    </source>
</evidence>
<dbReference type="RefSeq" id="WP_044252218.1">
    <property type="nucleotide sequence ID" value="NZ_JACHXU010000016.1"/>
</dbReference>
<keyword evidence="1" id="KW-0812">Transmembrane</keyword>
<feature type="transmembrane region" description="Helical" evidence="1">
    <location>
        <begin position="51"/>
        <end position="68"/>
    </location>
</feature>
<proteinExistence type="predicted"/>
<dbReference type="Proteomes" id="UP000536179">
    <property type="component" value="Unassembled WGS sequence"/>
</dbReference>
<keyword evidence="3" id="KW-1185">Reference proteome</keyword>
<name>A0A7W5H6E3_9BACT</name>
<evidence type="ECO:0000313" key="2">
    <source>
        <dbReference type="EMBL" id="MBB3208462.1"/>
    </source>
</evidence>
<dbReference type="AlphaFoldDB" id="A0A7W5H6E3"/>
<organism evidence="2 3">
    <name type="scientific">Aporhodopirellula rubra</name>
    <dbReference type="NCBI Taxonomy" id="980271"/>
    <lineage>
        <taxon>Bacteria</taxon>
        <taxon>Pseudomonadati</taxon>
        <taxon>Planctomycetota</taxon>
        <taxon>Planctomycetia</taxon>
        <taxon>Pirellulales</taxon>
        <taxon>Pirellulaceae</taxon>
        <taxon>Aporhodopirellula</taxon>
    </lineage>
</organism>
<sequence>MFAGGLIIATTLMLFSVWLFRTEQIGWPNDSFDDPVDEKYLRRRTRSRRKVNALFFLCGLLILAATLATPDRRAWWIGCWMSAMLVLCTIVALAGIDVVRTMLHHRSRLDRIRKR</sequence>
<feature type="transmembrane region" description="Helical" evidence="1">
    <location>
        <begin position="6"/>
        <end position="22"/>
    </location>
</feature>
<protein>
    <submittedName>
        <fullName evidence="2">Putative membrane protein</fullName>
    </submittedName>
</protein>
<evidence type="ECO:0000313" key="3">
    <source>
        <dbReference type="Proteomes" id="UP000536179"/>
    </source>
</evidence>